<keyword evidence="3" id="KW-0804">Transcription</keyword>
<reference evidence="5" key="1">
    <citation type="submission" date="2016-10" db="EMBL/GenBank/DDBJ databases">
        <authorList>
            <person name="Varghese N."/>
            <person name="Submissions S."/>
        </authorList>
    </citation>
    <scope>NUCLEOTIDE SEQUENCE [LARGE SCALE GENOMIC DNA]</scope>
    <source>
        <strain evidence="5">DSM 22082</strain>
    </source>
</reference>
<keyword evidence="2 5" id="KW-0238">DNA-binding</keyword>
<dbReference type="PRINTS" id="PR00778">
    <property type="entry name" value="HTHARSR"/>
</dbReference>
<dbReference type="GO" id="GO:0003677">
    <property type="term" value="F:DNA binding"/>
    <property type="evidence" value="ECO:0007669"/>
    <property type="project" value="UniProtKB-KW"/>
</dbReference>
<dbReference type="PROSITE" id="PS50987">
    <property type="entry name" value="HTH_ARSR_2"/>
    <property type="match status" value="1"/>
</dbReference>
<proteinExistence type="predicted"/>
<evidence type="ECO:0000313" key="6">
    <source>
        <dbReference type="Proteomes" id="UP000199700"/>
    </source>
</evidence>
<dbReference type="NCBIfam" id="NF033788">
    <property type="entry name" value="HTH_metalloreg"/>
    <property type="match status" value="1"/>
</dbReference>
<dbReference type="GO" id="GO:0003700">
    <property type="term" value="F:DNA-binding transcription factor activity"/>
    <property type="evidence" value="ECO:0007669"/>
    <property type="project" value="InterPro"/>
</dbReference>
<dbReference type="PANTHER" id="PTHR33154:SF18">
    <property type="entry name" value="ARSENICAL RESISTANCE OPERON REPRESSOR"/>
    <property type="match status" value="1"/>
</dbReference>
<keyword evidence="6" id="KW-1185">Reference proteome</keyword>
<dbReference type="CDD" id="cd00090">
    <property type="entry name" value="HTH_ARSR"/>
    <property type="match status" value="1"/>
</dbReference>
<evidence type="ECO:0000256" key="1">
    <source>
        <dbReference type="ARBA" id="ARBA00023015"/>
    </source>
</evidence>
<dbReference type="InterPro" id="IPR036390">
    <property type="entry name" value="WH_DNA-bd_sf"/>
</dbReference>
<evidence type="ECO:0000256" key="2">
    <source>
        <dbReference type="ARBA" id="ARBA00023125"/>
    </source>
</evidence>
<dbReference type="EMBL" id="LT629739">
    <property type="protein sequence ID" value="SDR98168.1"/>
    <property type="molecule type" value="Genomic_DNA"/>
</dbReference>
<protein>
    <submittedName>
        <fullName evidence="5">DNA-binding transcriptional regulator, ArsR family</fullName>
    </submittedName>
</protein>
<dbReference type="Pfam" id="PF12840">
    <property type="entry name" value="HTH_20"/>
    <property type="match status" value="1"/>
</dbReference>
<dbReference type="InterPro" id="IPR001845">
    <property type="entry name" value="HTH_ArsR_DNA-bd_dom"/>
</dbReference>
<name>A0A1H1NGU0_BRESA</name>
<organism evidence="5 6">
    <name type="scientific">Brevibacterium sandarakinum</name>
    <dbReference type="NCBI Taxonomy" id="629680"/>
    <lineage>
        <taxon>Bacteria</taxon>
        <taxon>Bacillati</taxon>
        <taxon>Actinomycetota</taxon>
        <taxon>Actinomycetes</taxon>
        <taxon>Micrococcales</taxon>
        <taxon>Brevibacteriaceae</taxon>
        <taxon>Brevibacterium</taxon>
    </lineage>
</organism>
<sequence length="246" mass="27971">MQVPKVCYRVRNEPDRIGGFVDRHNRVGVVRSVAPVLRQRKRTAHRSIGRPSRRCRQRAFSRYSAGRFRLQARLRRESIPCSRPEFHNVSLAQVWAHSAGVDVSLDPRRRLQIFSCHVGARGRCPCRRRVSWYRTDTLGHVNEPRTTDPAVSGVPLPRSTAEELAQTLRAVADPTRLQLLSLILGAEEGRATVGQLAEVLGVSQPTVTHHVKILVEDGLLMREREKKYIWLSVASERRAALEDLLR</sequence>
<dbReference type="SUPFAM" id="SSF46785">
    <property type="entry name" value="Winged helix' DNA-binding domain"/>
    <property type="match status" value="1"/>
</dbReference>
<accession>A0A1H1NGU0</accession>
<dbReference type="InterPro" id="IPR036388">
    <property type="entry name" value="WH-like_DNA-bd_sf"/>
</dbReference>
<dbReference type="SMART" id="SM00418">
    <property type="entry name" value="HTH_ARSR"/>
    <property type="match status" value="1"/>
</dbReference>
<dbReference type="RefSeq" id="WP_092103609.1">
    <property type="nucleotide sequence ID" value="NZ_LT629739.1"/>
</dbReference>
<dbReference type="STRING" id="629680.SAMN04489751_0950"/>
<evidence type="ECO:0000259" key="4">
    <source>
        <dbReference type="PROSITE" id="PS50987"/>
    </source>
</evidence>
<gene>
    <name evidence="5" type="ORF">SAMN04489751_0950</name>
</gene>
<evidence type="ECO:0000256" key="3">
    <source>
        <dbReference type="ARBA" id="ARBA00023163"/>
    </source>
</evidence>
<keyword evidence="1" id="KW-0805">Transcription regulation</keyword>
<dbReference type="Proteomes" id="UP000199700">
    <property type="component" value="Chromosome"/>
</dbReference>
<dbReference type="AlphaFoldDB" id="A0A1H1NGU0"/>
<dbReference type="Gene3D" id="1.10.10.10">
    <property type="entry name" value="Winged helix-like DNA-binding domain superfamily/Winged helix DNA-binding domain"/>
    <property type="match status" value="1"/>
</dbReference>
<dbReference type="PANTHER" id="PTHR33154">
    <property type="entry name" value="TRANSCRIPTIONAL REGULATOR, ARSR FAMILY"/>
    <property type="match status" value="1"/>
</dbReference>
<dbReference type="InterPro" id="IPR011991">
    <property type="entry name" value="ArsR-like_HTH"/>
</dbReference>
<feature type="domain" description="HTH arsR-type" evidence="4">
    <location>
        <begin position="156"/>
        <end position="246"/>
    </location>
</feature>
<dbReference type="InterPro" id="IPR051081">
    <property type="entry name" value="HTH_MetalResp_TranReg"/>
</dbReference>
<evidence type="ECO:0000313" key="5">
    <source>
        <dbReference type="EMBL" id="SDR98168.1"/>
    </source>
</evidence>